<dbReference type="EMBL" id="CP012029">
    <property type="protein sequence ID" value="ALO27833.1"/>
    <property type="molecule type" value="Genomic_DNA"/>
</dbReference>
<reference evidence="1 2" key="1">
    <citation type="journal article" date="2015" name="PLoS Negl. Trop. Dis.">
        <title>Distribution of Plasmids in Distinct Leptospira Pathogenic Species.</title>
        <authorList>
            <person name="Wang Y."/>
            <person name="Zhuang X."/>
            <person name="Zhong Y."/>
            <person name="Zhang C."/>
            <person name="Zhang Y."/>
            <person name="Zeng L."/>
            <person name="Zhu Y."/>
            <person name="He P."/>
            <person name="Dong K."/>
            <person name="Pal U."/>
            <person name="Guo X."/>
            <person name="Qin J."/>
        </authorList>
    </citation>
    <scope>NUCLEOTIDE SEQUENCE [LARGE SCALE GENOMIC DNA]</scope>
    <source>
        <strain evidence="1 2">56604</strain>
    </source>
</reference>
<protein>
    <submittedName>
        <fullName evidence="1">Uncharacterized protein</fullName>
    </submittedName>
</protein>
<gene>
    <name evidence="1" type="ORF">LBBP_03658</name>
</gene>
<accession>A0A0S2IW17</accession>
<sequence length="39" mass="4469">MSFIKWSSLNLGHKAFRVPIFTGFVFGQMDFLGKFSILT</sequence>
<name>A0A0S2IW17_LEPBO</name>
<proteinExistence type="predicted"/>
<evidence type="ECO:0000313" key="2">
    <source>
        <dbReference type="Proteomes" id="UP000058857"/>
    </source>
</evidence>
<evidence type="ECO:0000313" key="1">
    <source>
        <dbReference type="EMBL" id="ALO27833.1"/>
    </source>
</evidence>
<dbReference type="AlphaFoldDB" id="A0A0S2IW17"/>
<organism evidence="1">
    <name type="scientific">Leptospira borgpetersenii serovar Ballum</name>
    <dbReference type="NCBI Taxonomy" id="280505"/>
    <lineage>
        <taxon>Bacteria</taxon>
        <taxon>Pseudomonadati</taxon>
        <taxon>Spirochaetota</taxon>
        <taxon>Spirochaetia</taxon>
        <taxon>Leptospirales</taxon>
        <taxon>Leptospiraceae</taxon>
        <taxon>Leptospira</taxon>
    </lineage>
</organism>
<dbReference type="Proteomes" id="UP000058857">
    <property type="component" value="Chromosome 1"/>
</dbReference>